<evidence type="ECO:0000313" key="6">
    <source>
        <dbReference type="Proteomes" id="UP001409291"/>
    </source>
</evidence>
<keyword evidence="1" id="KW-0802">TPR repeat</keyword>
<dbReference type="PANTHER" id="PTHR34220:SF7">
    <property type="entry name" value="SENSOR HISTIDINE KINASE YPDA"/>
    <property type="match status" value="1"/>
</dbReference>
<feature type="coiled-coil region" evidence="2">
    <location>
        <begin position="349"/>
        <end position="376"/>
    </location>
</feature>
<feature type="transmembrane region" description="Helical" evidence="3">
    <location>
        <begin position="391"/>
        <end position="411"/>
    </location>
</feature>
<keyword evidence="3" id="KW-0472">Membrane</keyword>
<evidence type="ECO:0000259" key="4">
    <source>
        <dbReference type="Pfam" id="PF06580"/>
    </source>
</evidence>
<dbReference type="PROSITE" id="PS50005">
    <property type="entry name" value="TPR"/>
    <property type="match status" value="1"/>
</dbReference>
<dbReference type="Gene3D" id="3.30.565.10">
    <property type="entry name" value="Histidine kinase-like ATPase, C-terminal domain"/>
    <property type="match status" value="1"/>
</dbReference>
<accession>A0ABV0C2S4</accession>
<proteinExistence type="predicted"/>
<reference evidence="5 6" key="1">
    <citation type="submission" date="2024-04" db="EMBL/GenBank/DDBJ databases">
        <title>WGS of bacteria from Torrens River.</title>
        <authorList>
            <person name="Wyrsch E.R."/>
            <person name="Drigo B."/>
        </authorList>
    </citation>
    <scope>NUCLEOTIDE SEQUENCE [LARGE SCALE GENOMIC DNA]</scope>
    <source>
        <strain evidence="5 6">TWI391</strain>
    </source>
</reference>
<sequence>MASTKINYITVLLLTLLLFSCGQSNSSSSMREQENSTSEKDYIAFLISTDTLPLMAKIQAITLEDSILSKRKDSVSRAMHYFFQAKLKYWGNDPQNASASLDSMNVQQQSGDLYFLKKSASLDQQTSESNVVDAAVMKKIQELLQKAENASSRITYLFYDLTAKSFYQNKNEKAAAIYVDKYYHAHPYKEHPVIKRRYYDMIFLLASRLDDYEKMAKYNKLAKQLALASNDNLALARTYDNEAQIYARMGFYDESLKMSRAFVSILEKNNDIHDVAYNNLAKSFINIGQLDSAVYYYKKAIAMNKKNMSDKPRYLLYKGLSEAYVLQGDYRKAYETLDMASQLEVKTIKEIEAANIAEIEEKYEAEKKDRNILTLKSKNQHNEDIIRQQKYMLFSGLALAAGLLALIYNVYQQKSLKQKNKLLNSDNSRLKLEHKLLQTQLNPHFVFNSIANLQGLIATGDSTESVRYLSSFSQLLRDILEQSRMDFIDLNEEIISLENYIHLQQMRYPNLFGYRIDIDEQLDTEEVFIPPMLLQPFVENAIEHGFRNIAYKGELIIRVELEKNEIIITIDDNGSGLTHQKTSSQKKKSLAQDILRERLQLLYRLNNQQARFELIEKKAFGKQGICIKINLPIIKNI</sequence>
<dbReference type="Pfam" id="PF06580">
    <property type="entry name" value="His_kinase"/>
    <property type="match status" value="1"/>
</dbReference>
<dbReference type="InterPro" id="IPR011990">
    <property type="entry name" value="TPR-like_helical_dom_sf"/>
</dbReference>
<comment type="caution">
    <text evidence="5">The sequence shown here is derived from an EMBL/GenBank/DDBJ whole genome shotgun (WGS) entry which is preliminary data.</text>
</comment>
<gene>
    <name evidence="5" type="ORF">ABE541_22240</name>
</gene>
<dbReference type="InterPro" id="IPR050640">
    <property type="entry name" value="Bact_2-comp_sensor_kinase"/>
</dbReference>
<organism evidence="5 6">
    <name type="scientific">Sphingobacterium kitahiroshimense</name>
    <dbReference type="NCBI Taxonomy" id="470446"/>
    <lineage>
        <taxon>Bacteria</taxon>
        <taxon>Pseudomonadati</taxon>
        <taxon>Bacteroidota</taxon>
        <taxon>Sphingobacteriia</taxon>
        <taxon>Sphingobacteriales</taxon>
        <taxon>Sphingobacteriaceae</taxon>
        <taxon>Sphingobacterium</taxon>
    </lineage>
</organism>
<dbReference type="Proteomes" id="UP001409291">
    <property type="component" value="Unassembled WGS sequence"/>
</dbReference>
<evidence type="ECO:0000313" key="5">
    <source>
        <dbReference type="EMBL" id="MEN5380004.1"/>
    </source>
</evidence>
<dbReference type="PROSITE" id="PS51257">
    <property type="entry name" value="PROKAR_LIPOPROTEIN"/>
    <property type="match status" value="1"/>
</dbReference>
<dbReference type="Gene3D" id="1.25.40.10">
    <property type="entry name" value="Tetratricopeptide repeat domain"/>
    <property type="match status" value="1"/>
</dbReference>
<keyword evidence="2" id="KW-0175">Coiled coil</keyword>
<evidence type="ECO:0000256" key="2">
    <source>
        <dbReference type="SAM" id="Coils"/>
    </source>
</evidence>
<evidence type="ECO:0000256" key="3">
    <source>
        <dbReference type="SAM" id="Phobius"/>
    </source>
</evidence>
<dbReference type="InterPro" id="IPR019734">
    <property type="entry name" value="TPR_rpt"/>
</dbReference>
<dbReference type="InterPro" id="IPR010559">
    <property type="entry name" value="Sig_transdc_His_kin_internal"/>
</dbReference>
<keyword evidence="3" id="KW-0812">Transmembrane</keyword>
<keyword evidence="6" id="KW-1185">Reference proteome</keyword>
<dbReference type="GO" id="GO:0016301">
    <property type="term" value="F:kinase activity"/>
    <property type="evidence" value="ECO:0007669"/>
    <property type="project" value="UniProtKB-KW"/>
</dbReference>
<keyword evidence="3" id="KW-1133">Transmembrane helix</keyword>
<dbReference type="EMBL" id="JBDJNQ010000013">
    <property type="protein sequence ID" value="MEN5380004.1"/>
    <property type="molecule type" value="Genomic_DNA"/>
</dbReference>
<protein>
    <submittedName>
        <fullName evidence="5">Histidine kinase</fullName>
    </submittedName>
</protein>
<name>A0ABV0C2S4_9SPHI</name>
<dbReference type="SMART" id="SM00028">
    <property type="entry name" value="TPR"/>
    <property type="match status" value="2"/>
</dbReference>
<dbReference type="SUPFAM" id="SSF55874">
    <property type="entry name" value="ATPase domain of HSP90 chaperone/DNA topoisomerase II/histidine kinase"/>
    <property type="match status" value="1"/>
</dbReference>
<keyword evidence="5" id="KW-0808">Transferase</keyword>
<evidence type="ECO:0000256" key="1">
    <source>
        <dbReference type="PROSITE-ProRule" id="PRU00339"/>
    </source>
</evidence>
<feature type="domain" description="Signal transduction histidine kinase internal region" evidence="4">
    <location>
        <begin position="433"/>
        <end position="510"/>
    </location>
</feature>
<feature type="repeat" description="TPR" evidence="1">
    <location>
        <begin position="274"/>
        <end position="307"/>
    </location>
</feature>
<dbReference type="PANTHER" id="PTHR34220">
    <property type="entry name" value="SENSOR HISTIDINE KINASE YPDA"/>
    <property type="match status" value="1"/>
</dbReference>
<dbReference type="InterPro" id="IPR036890">
    <property type="entry name" value="HATPase_C_sf"/>
</dbReference>
<dbReference type="RefSeq" id="WP_346582861.1">
    <property type="nucleotide sequence ID" value="NZ_JBDJNQ010000013.1"/>
</dbReference>
<keyword evidence="5" id="KW-0418">Kinase</keyword>
<dbReference type="SUPFAM" id="SSF48452">
    <property type="entry name" value="TPR-like"/>
    <property type="match status" value="1"/>
</dbReference>